<dbReference type="RefSeq" id="WP_074896374.1">
    <property type="nucleotide sequence ID" value="NZ_BTPO01000001.1"/>
</dbReference>
<dbReference type="AlphaFoldDB" id="A0A378TX37"/>
<dbReference type="InterPro" id="IPR012312">
    <property type="entry name" value="Hemerythrin-like"/>
</dbReference>
<dbReference type="Pfam" id="PF01814">
    <property type="entry name" value="Hemerythrin"/>
    <property type="match status" value="1"/>
</dbReference>
<evidence type="ECO:0000259" key="1">
    <source>
        <dbReference type="Pfam" id="PF01814"/>
    </source>
</evidence>
<accession>A0A378TX37</accession>
<dbReference type="GeneID" id="93351218"/>
<proteinExistence type="predicted"/>
<sequence length="122" mass="14436">MKRHPILVPLSHEHHHTLALCARILRHPELNHSADINEHYVGLMPHFEHEETMFAPLWHDLNRDDLRARFENEHAVLRAMHAAPEYDNPLWNVEFATLLRDHARFEERELFPAIEKLLPPVG</sequence>
<name>A0A378TX37_NEIEL</name>
<feature type="domain" description="Hemerythrin-like" evidence="1">
    <location>
        <begin position="10"/>
        <end position="114"/>
    </location>
</feature>
<evidence type="ECO:0000313" key="2">
    <source>
        <dbReference type="EMBL" id="STZ66750.1"/>
    </source>
</evidence>
<dbReference type="EMBL" id="UGQW01000001">
    <property type="protein sequence ID" value="STZ66750.1"/>
    <property type="molecule type" value="Genomic_DNA"/>
</dbReference>
<evidence type="ECO:0000313" key="3">
    <source>
        <dbReference type="Proteomes" id="UP000254927"/>
    </source>
</evidence>
<reference evidence="2 3" key="1">
    <citation type="submission" date="2018-06" db="EMBL/GenBank/DDBJ databases">
        <authorList>
            <consortium name="Pathogen Informatics"/>
            <person name="Doyle S."/>
        </authorList>
    </citation>
    <scope>NUCLEOTIDE SEQUENCE [LARGE SCALE GENOMIC DNA]</scope>
    <source>
        <strain evidence="2 3">NCTC10660</strain>
    </source>
</reference>
<protein>
    <submittedName>
        <fullName evidence="2">Uncharacterized conserved protein</fullName>
    </submittedName>
</protein>
<dbReference type="Proteomes" id="UP000254927">
    <property type="component" value="Unassembled WGS sequence"/>
</dbReference>
<gene>
    <name evidence="2" type="ORF">NCTC10660_00202</name>
</gene>
<organism evidence="2 3">
    <name type="scientific">Neisseria elongata</name>
    <dbReference type="NCBI Taxonomy" id="495"/>
    <lineage>
        <taxon>Bacteria</taxon>
        <taxon>Pseudomonadati</taxon>
        <taxon>Pseudomonadota</taxon>
        <taxon>Betaproteobacteria</taxon>
        <taxon>Neisseriales</taxon>
        <taxon>Neisseriaceae</taxon>
        <taxon>Neisseria</taxon>
    </lineage>
</organism>